<dbReference type="Gene3D" id="3.50.50.60">
    <property type="entry name" value="FAD/NAD(P)-binding domain"/>
    <property type="match status" value="2"/>
</dbReference>
<proteinExistence type="inferred from homology"/>
<feature type="domain" description="BFD-like [2Fe-2S]-binding" evidence="10">
    <location>
        <begin position="475"/>
        <end position="522"/>
    </location>
</feature>
<name>A0A4V1QWP9_9MICO</name>
<comment type="cofactor">
    <cofactor evidence="1">
        <name>siroheme</name>
        <dbReference type="ChEBI" id="CHEBI:60052"/>
    </cofactor>
</comment>
<evidence type="ECO:0000259" key="11">
    <source>
        <dbReference type="Pfam" id="PF07992"/>
    </source>
</evidence>
<dbReference type="InterPro" id="IPR023753">
    <property type="entry name" value="FAD/NAD-binding_dom"/>
</dbReference>
<keyword evidence="6" id="KW-0479">Metal-binding</keyword>
<evidence type="ECO:0000256" key="4">
    <source>
        <dbReference type="ARBA" id="ARBA00010429"/>
    </source>
</evidence>
<organism evidence="12 13">
    <name type="scientific">Agromyces albus</name>
    <dbReference type="NCBI Taxonomy" id="205332"/>
    <lineage>
        <taxon>Bacteria</taxon>
        <taxon>Bacillati</taxon>
        <taxon>Actinomycetota</taxon>
        <taxon>Actinomycetes</taxon>
        <taxon>Micrococcales</taxon>
        <taxon>Microbacteriaceae</taxon>
        <taxon>Agromyces</taxon>
    </lineage>
</organism>
<keyword evidence="9" id="KW-0411">Iron-sulfur</keyword>
<dbReference type="InterPro" id="IPR052034">
    <property type="entry name" value="NasD-like"/>
</dbReference>
<comment type="caution">
    <text evidence="12">The sequence shown here is derived from an EMBL/GenBank/DDBJ whole genome shotgun (WGS) entry which is preliminary data.</text>
</comment>
<evidence type="ECO:0000256" key="6">
    <source>
        <dbReference type="ARBA" id="ARBA00022723"/>
    </source>
</evidence>
<dbReference type="Pfam" id="PF07992">
    <property type="entry name" value="Pyr_redox_2"/>
    <property type="match status" value="1"/>
</dbReference>
<evidence type="ECO:0000313" key="13">
    <source>
        <dbReference type="Proteomes" id="UP000293865"/>
    </source>
</evidence>
<dbReference type="EMBL" id="SDPN01000078">
    <property type="protein sequence ID" value="RXZ66916.1"/>
    <property type="molecule type" value="Genomic_DNA"/>
</dbReference>
<evidence type="ECO:0000256" key="3">
    <source>
        <dbReference type="ARBA" id="ARBA00005096"/>
    </source>
</evidence>
<protein>
    <submittedName>
        <fullName evidence="12">NAD(P)/FAD-dependent oxidoreductase</fullName>
    </submittedName>
</protein>
<comment type="similarity">
    <text evidence="4">Belongs to the nitrite and sulfite reductase 4Fe-4S domain family.</text>
</comment>
<evidence type="ECO:0000256" key="8">
    <source>
        <dbReference type="ARBA" id="ARBA00023004"/>
    </source>
</evidence>
<dbReference type="AlphaFoldDB" id="A0A4V1QWP9"/>
<dbReference type="SUPFAM" id="SSF51905">
    <property type="entry name" value="FAD/NAD(P)-binding domain"/>
    <property type="match status" value="2"/>
</dbReference>
<dbReference type="PANTHER" id="PTHR43809:SF1">
    <property type="entry name" value="NITRITE REDUCTASE (NADH) LARGE SUBUNIT"/>
    <property type="match status" value="1"/>
</dbReference>
<evidence type="ECO:0000256" key="2">
    <source>
        <dbReference type="ARBA" id="ARBA00001966"/>
    </source>
</evidence>
<comment type="pathway">
    <text evidence="3">Nitrogen metabolism; nitrate reduction (assimilation).</text>
</comment>
<dbReference type="RefSeq" id="WP_129522619.1">
    <property type="nucleotide sequence ID" value="NZ_SDPN01000078.1"/>
</dbReference>
<evidence type="ECO:0000256" key="5">
    <source>
        <dbReference type="ARBA" id="ARBA00022617"/>
    </source>
</evidence>
<accession>A0A4V1QWP9</accession>
<dbReference type="PRINTS" id="PR00368">
    <property type="entry name" value="FADPNR"/>
</dbReference>
<dbReference type="InterPro" id="IPR036188">
    <property type="entry name" value="FAD/NAD-bd_sf"/>
</dbReference>
<keyword evidence="8" id="KW-0408">Iron</keyword>
<evidence type="ECO:0000313" key="12">
    <source>
        <dbReference type="EMBL" id="RXZ66916.1"/>
    </source>
</evidence>
<sequence>MTTPLRVLVVGFGPVAARFAEDLLPALESGAIELTIVGAEASDAYNRVLVAEYAVGHATLAGMEIADTVALRGAGASVRTGVAVRSIDRRARTATLSDDSVEPWDRLVFATGARALIPPLGGLEQSRLMNDRERQALLLRSNDQELADGVTALRDLADADAVRRAVRDRRRVIVLGAGVLGLEIALAAAREGADVCVVHTGGFPMGRNLDRGAGHVLTAAARAAGVSLIAHSRIEDVVYTHDEQGRAHFDALLSSDGKMIHGDMLILSCGVRARTELARSARLPVASGILVDRDLSSWGDADVFAIGDCAQVLAKPDELIDLENAPGAPSGLIGPGWRQAEWLAARLRAEVAGLPTPELLPIESPSVVTLKAEGVDVVAAGDVSAEPWDDDPITTGAPRRVAQWADPEHGRYVKLVTRDGVLEAMACVGMPRTAAELTLLYQRRGELPADRSVLLRHDGPDHVAAAASDDPAATVCWCNGVSAGRITEVAAEGHTTVESVGACTRAGTGCGGCKSRIGELLEAYLESSAAAGAEEVAV</sequence>
<evidence type="ECO:0000256" key="7">
    <source>
        <dbReference type="ARBA" id="ARBA00023002"/>
    </source>
</evidence>
<dbReference type="Gene3D" id="1.10.10.1100">
    <property type="entry name" value="BFD-like [2Fe-2S]-binding domain"/>
    <property type="match status" value="1"/>
</dbReference>
<dbReference type="PANTHER" id="PTHR43809">
    <property type="entry name" value="NITRITE REDUCTASE (NADH) LARGE SUBUNIT"/>
    <property type="match status" value="1"/>
</dbReference>
<keyword evidence="13" id="KW-1185">Reference proteome</keyword>
<dbReference type="GO" id="GO:0051536">
    <property type="term" value="F:iron-sulfur cluster binding"/>
    <property type="evidence" value="ECO:0007669"/>
    <property type="project" value="UniProtKB-KW"/>
</dbReference>
<evidence type="ECO:0000259" key="10">
    <source>
        <dbReference type="Pfam" id="PF04324"/>
    </source>
</evidence>
<dbReference type="InterPro" id="IPR007419">
    <property type="entry name" value="BFD-like_2Fe2S-bd_dom"/>
</dbReference>
<dbReference type="InterPro" id="IPR041854">
    <property type="entry name" value="BFD-like_2Fe2S-bd_dom_sf"/>
</dbReference>
<evidence type="ECO:0000256" key="1">
    <source>
        <dbReference type="ARBA" id="ARBA00001929"/>
    </source>
</evidence>
<keyword evidence="7" id="KW-0560">Oxidoreductase</keyword>
<dbReference type="OrthoDB" id="1145at2"/>
<comment type="cofactor">
    <cofactor evidence="2">
        <name>[4Fe-4S] cluster</name>
        <dbReference type="ChEBI" id="CHEBI:49883"/>
    </cofactor>
</comment>
<dbReference type="Proteomes" id="UP000293865">
    <property type="component" value="Unassembled WGS sequence"/>
</dbReference>
<reference evidence="12 13" key="1">
    <citation type="submission" date="2019-01" db="EMBL/GenBank/DDBJ databases">
        <title>Agromyces.</title>
        <authorList>
            <person name="Li J."/>
        </authorList>
    </citation>
    <scope>NUCLEOTIDE SEQUENCE [LARGE SCALE GENOMIC DNA]</scope>
    <source>
        <strain evidence="12 13">DSM 15934</strain>
    </source>
</reference>
<dbReference type="GO" id="GO:0016491">
    <property type="term" value="F:oxidoreductase activity"/>
    <property type="evidence" value="ECO:0007669"/>
    <property type="project" value="UniProtKB-KW"/>
</dbReference>
<evidence type="ECO:0000256" key="9">
    <source>
        <dbReference type="ARBA" id="ARBA00023014"/>
    </source>
</evidence>
<dbReference type="GO" id="GO:0046872">
    <property type="term" value="F:metal ion binding"/>
    <property type="evidence" value="ECO:0007669"/>
    <property type="project" value="UniProtKB-KW"/>
</dbReference>
<keyword evidence="5" id="KW-0349">Heme</keyword>
<gene>
    <name evidence="12" type="ORF">ESP51_19990</name>
</gene>
<dbReference type="Pfam" id="PF04324">
    <property type="entry name" value="Fer2_BFD"/>
    <property type="match status" value="1"/>
</dbReference>
<feature type="domain" description="FAD/NAD(P)-binding" evidence="11">
    <location>
        <begin position="6"/>
        <end position="311"/>
    </location>
</feature>